<evidence type="ECO:0000256" key="3">
    <source>
        <dbReference type="ARBA" id="ARBA00022692"/>
    </source>
</evidence>
<evidence type="ECO:0000256" key="6">
    <source>
        <dbReference type="SAM" id="Phobius"/>
    </source>
</evidence>
<feature type="transmembrane region" description="Helical" evidence="6">
    <location>
        <begin position="51"/>
        <end position="77"/>
    </location>
</feature>
<keyword evidence="9" id="KW-1185">Reference proteome</keyword>
<dbReference type="GO" id="GO:0005886">
    <property type="term" value="C:plasma membrane"/>
    <property type="evidence" value="ECO:0007669"/>
    <property type="project" value="UniProtKB-SubCell"/>
</dbReference>
<proteinExistence type="predicted"/>
<organism evidence="8 9">
    <name type="scientific">Eubacterium plexicaudatum ASF492</name>
    <dbReference type="NCBI Taxonomy" id="1235802"/>
    <lineage>
        <taxon>Bacteria</taxon>
        <taxon>Bacillati</taxon>
        <taxon>Bacillota</taxon>
        <taxon>Clostridia</taxon>
        <taxon>Eubacteriales</taxon>
        <taxon>Eubacteriaceae</taxon>
        <taxon>Eubacterium</taxon>
    </lineage>
</organism>
<comment type="caution">
    <text evidence="8">The sequence shown here is derived from an EMBL/GenBank/DDBJ whole genome shotgun (WGS) entry which is preliminary data.</text>
</comment>
<evidence type="ECO:0000256" key="1">
    <source>
        <dbReference type="ARBA" id="ARBA00004651"/>
    </source>
</evidence>
<dbReference type="HOGENOM" id="CLU_012893_0_2_9"/>
<dbReference type="GO" id="GO:0042910">
    <property type="term" value="F:xenobiotic transmembrane transporter activity"/>
    <property type="evidence" value="ECO:0007669"/>
    <property type="project" value="InterPro"/>
</dbReference>
<accession>N2BM79</accession>
<dbReference type="PATRIC" id="fig|1235802.3.peg.270"/>
<feature type="transmembrane region" description="Helical" evidence="6">
    <location>
        <begin position="131"/>
        <end position="153"/>
    </location>
</feature>
<dbReference type="InterPro" id="IPR051327">
    <property type="entry name" value="MATE_MepA_subfamily"/>
</dbReference>
<dbReference type="eggNOG" id="COG0534">
    <property type="taxonomic scope" value="Bacteria"/>
</dbReference>
<dbReference type="InterPro" id="IPR036890">
    <property type="entry name" value="HATPase_C_sf"/>
</dbReference>
<dbReference type="eggNOG" id="COG2172">
    <property type="taxonomic scope" value="Bacteria"/>
</dbReference>
<keyword evidence="3 6" id="KW-0812">Transmembrane</keyword>
<dbReference type="GO" id="GO:0015297">
    <property type="term" value="F:antiporter activity"/>
    <property type="evidence" value="ECO:0007669"/>
    <property type="project" value="InterPro"/>
</dbReference>
<dbReference type="Gene3D" id="3.30.565.10">
    <property type="entry name" value="Histidine kinase-like ATPase, C-terminal domain"/>
    <property type="match status" value="1"/>
</dbReference>
<keyword evidence="2" id="KW-1003">Cell membrane</keyword>
<comment type="subcellular location">
    <subcellularLocation>
        <location evidence="1">Cell membrane</location>
        <topology evidence="1">Multi-pass membrane protein</topology>
    </subcellularLocation>
</comment>
<dbReference type="AlphaFoldDB" id="N2BM79"/>
<dbReference type="Pfam" id="PF01554">
    <property type="entry name" value="MatE"/>
    <property type="match status" value="2"/>
</dbReference>
<evidence type="ECO:0000313" key="8">
    <source>
        <dbReference type="EMBL" id="EMZ37934.1"/>
    </source>
</evidence>
<dbReference type="Pfam" id="PF13581">
    <property type="entry name" value="HATPase_c_2"/>
    <property type="match status" value="1"/>
</dbReference>
<dbReference type="Proteomes" id="UP000012589">
    <property type="component" value="Unassembled WGS sequence"/>
</dbReference>
<keyword evidence="5 6" id="KW-0472">Membrane</keyword>
<gene>
    <name evidence="8" type="ORF">C823_00258</name>
</gene>
<reference evidence="8 9" key="1">
    <citation type="journal article" date="2014" name="Genome Announc.">
        <title>Draft genome sequences of the altered schaedler flora, a defined bacterial community from gnotobiotic mice.</title>
        <authorList>
            <person name="Wannemuehler M.J."/>
            <person name="Overstreet A.M."/>
            <person name="Ward D.V."/>
            <person name="Phillips G.J."/>
        </authorList>
    </citation>
    <scope>NUCLEOTIDE SEQUENCE [LARGE SCALE GENOMIC DNA]</scope>
    <source>
        <strain evidence="8 9">ASF492</strain>
    </source>
</reference>
<dbReference type="STRING" id="1235802.C823_00258"/>
<evidence type="ECO:0000256" key="5">
    <source>
        <dbReference type="ARBA" id="ARBA00023136"/>
    </source>
</evidence>
<feature type="transmembrane region" description="Helical" evidence="6">
    <location>
        <begin position="89"/>
        <end position="111"/>
    </location>
</feature>
<feature type="transmembrane region" description="Helical" evidence="6">
    <location>
        <begin position="268"/>
        <end position="295"/>
    </location>
</feature>
<sequence>MERNAFLIGKKIHRYILPGVLMTVAMQLGNVVDGMIVGNLLGAEAMAAIEISMPVLLLLQMAAFMLAMGGAAEAAVFLGKREMEKAGGVFTASLAAGLAIAVFLALLAPILPGPAAMLLAGNNELAALAEPYIMVNVAGIPILTAAIIFCYFMNADNHPQLGSTLFIIANVVNLILDFVFIRGFHMGMAGSALATVIGYLAGMVPVVFYFCSGQRMLRLRKPDKKVLQYVWISMKAGIPGTAFTLMSALKSVIINSAIVRILGKDSMAVYFVCANAALITELCVGGIIGPVRNIAGILYGERDYYGIRTLCKRVLIYSYMAIVILLMIFFAVPGLIARLFGITEGNMLALCEMALRTFACSFPFYVYNKFLMSYYQTILQPGLSTVVTVLQGFVVIVPLTLEGIFFWGLSGVCMMAVVSEVITILMAALWRVMGQCSGKFAAGDMLPQITNEKFLECSVDRNPEEVIAFREKLFAFCADNHISEWDATVLGLAVEEIAANIVRYGYRSGKNYMDISFTIQDDKYMLRIRDDGIPFNPLEYQQQKEETVALGGIALIKKMASEFRYMRVLNMNNTVVELNIRKNQDLSLN</sequence>
<evidence type="ECO:0000313" key="9">
    <source>
        <dbReference type="Proteomes" id="UP000012589"/>
    </source>
</evidence>
<protein>
    <recommendedName>
        <fullName evidence="7">Histidine kinase/HSP90-like ATPase domain-containing protein</fullName>
    </recommendedName>
</protein>
<dbReference type="InterPro" id="IPR002528">
    <property type="entry name" value="MATE_fam"/>
</dbReference>
<feature type="transmembrane region" description="Helical" evidence="6">
    <location>
        <begin position="165"/>
        <end position="185"/>
    </location>
</feature>
<name>N2BM79_9FIRM</name>
<dbReference type="InterPro" id="IPR003594">
    <property type="entry name" value="HATPase_dom"/>
</dbReference>
<dbReference type="SUPFAM" id="SSF55874">
    <property type="entry name" value="ATPase domain of HSP90 chaperone/DNA topoisomerase II/histidine kinase"/>
    <property type="match status" value="1"/>
</dbReference>
<evidence type="ECO:0000256" key="2">
    <source>
        <dbReference type="ARBA" id="ARBA00022475"/>
    </source>
</evidence>
<dbReference type="PANTHER" id="PTHR43823:SF3">
    <property type="entry name" value="MULTIDRUG EXPORT PROTEIN MEPA"/>
    <property type="match status" value="1"/>
</dbReference>
<feature type="transmembrane region" description="Helical" evidence="6">
    <location>
        <begin position="405"/>
        <end position="430"/>
    </location>
</feature>
<feature type="transmembrane region" description="Helical" evidence="6">
    <location>
        <begin position="191"/>
        <end position="211"/>
    </location>
</feature>
<dbReference type="CDD" id="cd16936">
    <property type="entry name" value="HATPase_RsbW-like"/>
    <property type="match status" value="1"/>
</dbReference>
<feature type="transmembrane region" description="Helical" evidence="6">
    <location>
        <begin position="378"/>
        <end position="399"/>
    </location>
</feature>
<feature type="domain" description="Histidine kinase/HSP90-like ATPase" evidence="7">
    <location>
        <begin position="462"/>
        <end position="575"/>
    </location>
</feature>
<feature type="transmembrane region" description="Helical" evidence="6">
    <location>
        <begin position="316"/>
        <end position="341"/>
    </location>
</feature>
<evidence type="ECO:0000259" key="7">
    <source>
        <dbReference type="Pfam" id="PF13581"/>
    </source>
</evidence>
<evidence type="ECO:0000256" key="4">
    <source>
        <dbReference type="ARBA" id="ARBA00022989"/>
    </source>
</evidence>
<dbReference type="EMBL" id="AQFT01000009">
    <property type="protein sequence ID" value="EMZ37934.1"/>
    <property type="molecule type" value="Genomic_DNA"/>
</dbReference>
<feature type="transmembrane region" description="Helical" evidence="6">
    <location>
        <begin position="12"/>
        <end position="31"/>
    </location>
</feature>
<keyword evidence="4 6" id="KW-1133">Transmembrane helix</keyword>
<dbReference type="PANTHER" id="PTHR43823">
    <property type="entry name" value="SPORULATION PROTEIN YKVU"/>
    <property type="match status" value="1"/>
</dbReference>